<evidence type="ECO:0000313" key="2">
    <source>
        <dbReference type="Proteomes" id="UP000824540"/>
    </source>
</evidence>
<keyword evidence="2" id="KW-1185">Reference proteome</keyword>
<dbReference type="AlphaFoldDB" id="A0A8T2PCI3"/>
<name>A0A8T2PCI3_9TELE</name>
<dbReference type="EMBL" id="JAFBMS010000010">
    <property type="protein sequence ID" value="KAG9348921.1"/>
    <property type="molecule type" value="Genomic_DNA"/>
</dbReference>
<organism evidence="1 2">
    <name type="scientific">Albula glossodonta</name>
    <name type="common">roundjaw bonefish</name>
    <dbReference type="NCBI Taxonomy" id="121402"/>
    <lineage>
        <taxon>Eukaryota</taxon>
        <taxon>Metazoa</taxon>
        <taxon>Chordata</taxon>
        <taxon>Craniata</taxon>
        <taxon>Vertebrata</taxon>
        <taxon>Euteleostomi</taxon>
        <taxon>Actinopterygii</taxon>
        <taxon>Neopterygii</taxon>
        <taxon>Teleostei</taxon>
        <taxon>Albuliformes</taxon>
        <taxon>Albulidae</taxon>
        <taxon>Albula</taxon>
    </lineage>
</organism>
<sequence>MWAVWSQSLDFTSDELRDRMQDIKKIITAFNSKTRLSSGLGGILQGVRARSQNDFRLMSPQHWSSYQLHVRSRRGPWCLTCPVNAEGRGRKGEHGTCDNLKRKTEVAEQRGEGRGHHLCTEALEPPTASFPRLPPLL</sequence>
<accession>A0A8T2PCI3</accession>
<protein>
    <submittedName>
        <fullName evidence="1">Uncharacterized protein</fullName>
    </submittedName>
</protein>
<comment type="caution">
    <text evidence="1">The sequence shown here is derived from an EMBL/GenBank/DDBJ whole genome shotgun (WGS) entry which is preliminary data.</text>
</comment>
<dbReference type="Proteomes" id="UP000824540">
    <property type="component" value="Unassembled WGS sequence"/>
</dbReference>
<gene>
    <name evidence="1" type="ORF">JZ751_029238</name>
</gene>
<proteinExistence type="predicted"/>
<evidence type="ECO:0000313" key="1">
    <source>
        <dbReference type="EMBL" id="KAG9348921.1"/>
    </source>
</evidence>
<reference evidence="1" key="1">
    <citation type="thesis" date="2021" institute="BYU ScholarsArchive" country="Provo, UT, USA">
        <title>Applications of and Algorithms for Genome Assembly and Genomic Analyses with an Emphasis on Marine Teleosts.</title>
        <authorList>
            <person name="Pickett B.D."/>
        </authorList>
    </citation>
    <scope>NUCLEOTIDE SEQUENCE</scope>
    <source>
        <strain evidence="1">HI-2016</strain>
    </source>
</reference>